<dbReference type="AlphaFoldDB" id="A0A3N4M381"/>
<gene>
    <name evidence="1" type="ORF">L211DRAFT_21299</name>
</gene>
<dbReference type="Proteomes" id="UP000267821">
    <property type="component" value="Unassembled WGS sequence"/>
</dbReference>
<dbReference type="EMBL" id="ML121527">
    <property type="protein sequence ID" value="RPB29510.1"/>
    <property type="molecule type" value="Genomic_DNA"/>
</dbReference>
<keyword evidence="2" id="KW-1185">Reference proteome</keyword>
<reference evidence="1 2" key="1">
    <citation type="journal article" date="2018" name="Nat. Ecol. Evol.">
        <title>Pezizomycetes genomes reveal the molecular basis of ectomycorrhizal truffle lifestyle.</title>
        <authorList>
            <person name="Murat C."/>
            <person name="Payen T."/>
            <person name="Noel B."/>
            <person name="Kuo A."/>
            <person name="Morin E."/>
            <person name="Chen J."/>
            <person name="Kohler A."/>
            <person name="Krizsan K."/>
            <person name="Balestrini R."/>
            <person name="Da Silva C."/>
            <person name="Montanini B."/>
            <person name="Hainaut M."/>
            <person name="Levati E."/>
            <person name="Barry K.W."/>
            <person name="Belfiori B."/>
            <person name="Cichocki N."/>
            <person name="Clum A."/>
            <person name="Dockter R.B."/>
            <person name="Fauchery L."/>
            <person name="Guy J."/>
            <person name="Iotti M."/>
            <person name="Le Tacon F."/>
            <person name="Lindquist E.A."/>
            <person name="Lipzen A."/>
            <person name="Malagnac F."/>
            <person name="Mello A."/>
            <person name="Molinier V."/>
            <person name="Miyauchi S."/>
            <person name="Poulain J."/>
            <person name="Riccioni C."/>
            <person name="Rubini A."/>
            <person name="Sitrit Y."/>
            <person name="Splivallo R."/>
            <person name="Traeger S."/>
            <person name="Wang M."/>
            <person name="Zifcakova L."/>
            <person name="Wipf D."/>
            <person name="Zambonelli A."/>
            <person name="Paolocci F."/>
            <person name="Nowrousian M."/>
            <person name="Ottonello S."/>
            <person name="Baldrian P."/>
            <person name="Spatafora J.W."/>
            <person name="Henrissat B."/>
            <person name="Nagy L.G."/>
            <person name="Aury J.M."/>
            <person name="Wincker P."/>
            <person name="Grigoriev I.V."/>
            <person name="Bonfante P."/>
            <person name="Martin F.M."/>
        </authorList>
    </citation>
    <scope>NUCLEOTIDE SEQUENCE [LARGE SCALE GENOMIC DNA]</scope>
    <source>
        <strain evidence="1 2">ATCC MYA-4762</strain>
    </source>
</reference>
<dbReference type="PROSITE" id="PS51257">
    <property type="entry name" value="PROKAR_LIPOPROTEIN"/>
    <property type="match status" value="1"/>
</dbReference>
<sequence>MLGFGERKPEILCHLYKNQTIYTYAGVSTFCGCGKDHWTAVHVPFEQMWGTALGAEHQHVKRYQLYGRRLCICM</sequence>
<protein>
    <submittedName>
        <fullName evidence="1">Uncharacterized protein</fullName>
    </submittedName>
</protein>
<name>A0A3N4M381_9PEZI</name>
<evidence type="ECO:0000313" key="2">
    <source>
        <dbReference type="Proteomes" id="UP000267821"/>
    </source>
</evidence>
<proteinExistence type="predicted"/>
<organism evidence="1 2">
    <name type="scientific">Terfezia boudieri ATCC MYA-4762</name>
    <dbReference type="NCBI Taxonomy" id="1051890"/>
    <lineage>
        <taxon>Eukaryota</taxon>
        <taxon>Fungi</taxon>
        <taxon>Dikarya</taxon>
        <taxon>Ascomycota</taxon>
        <taxon>Pezizomycotina</taxon>
        <taxon>Pezizomycetes</taxon>
        <taxon>Pezizales</taxon>
        <taxon>Pezizaceae</taxon>
        <taxon>Terfezia</taxon>
    </lineage>
</organism>
<evidence type="ECO:0000313" key="1">
    <source>
        <dbReference type="EMBL" id="RPB29510.1"/>
    </source>
</evidence>
<accession>A0A3N4M381</accession>
<dbReference type="InParanoid" id="A0A3N4M381"/>